<keyword evidence="4" id="KW-0378">Hydrolase</keyword>
<dbReference type="InterPro" id="IPR002398">
    <property type="entry name" value="Pept_C14"/>
</dbReference>
<evidence type="ECO:0000256" key="2">
    <source>
        <dbReference type="ARBA" id="ARBA00022670"/>
    </source>
</evidence>
<organism evidence="8 10">
    <name type="scientific">Petromyzon marinus</name>
    <name type="common">Sea lamprey</name>
    <dbReference type="NCBI Taxonomy" id="7757"/>
    <lineage>
        <taxon>Eukaryota</taxon>
        <taxon>Metazoa</taxon>
        <taxon>Chordata</taxon>
        <taxon>Craniata</taxon>
        <taxon>Vertebrata</taxon>
        <taxon>Cyclostomata</taxon>
        <taxon>Hyperoartia</taxon>
        <taxon>Petromyzontiformes</taxon>
        <taxon>Petromyzontidae</taxon>
        <taxon>Petromyzon</taxon>
    </lineage>
</organism>
<protein>
    <submittedName>
        <fullName evidence="9 10">Caspase-14-like</fullName>
    </submittedName>
</protein>
<evidence type="ECO:0000256" key="3">
    <source>
        <dbReference type="ARBA" id="ARBA00022703"/>
    </source>
</evidence>
<dbReference type="AlphaFoldDB" id="A0AAJ7XEP7"/>
<dbReference type="Pfam" id="PF00656">
    <property type="entry name" value="Peptidase_C14"/>
    <property type="match status" value="1"/>
</dbReference>
<evidence type="ECO:0000313" key="10">
    <source>
        <dbReference type="RefSeq" id="XP_032831979.1"/>
    </source>
</evidence>
<dbReference type="SUPFAM" id="SSF52129">
    <property type="entry name" value="Caspase-like"/>
    <property type="match status" value="1"/>
</dbReference>
<dbReference type="InterPro" id="IPR001309">
    <property type="entry name" value="Pept_C14_p20"/>
</dbReference>
<dbReference type="GO" id="GO:0004197">
    <property type="term" value="F:cysteine-type endopeptidase activity"/>
    <property type="evidence" value="ECO:0007669"/>
    <property type="project" value="InterPro"/>
</dbReference>
<dbReference type="InterPro" id="IPR033139">
    <property type="entry name" value="Caspase_cys_AS"/>
</dbReference>
<evidence type="ECO:0000259" key="7">
    <source>
        <dbReference type="PROSITE" id="PS50208"/>
    </source>
</evidence>
<evidence type="ECO:0000256" key="4">
    <source>
        <dbReference type="ARBA" id="ARBA00022801"/>
    </source>
</evidence>
<dbReference type="GeneID" id="116955107"/>
<evidence type="ECO:0000256" key="1">
    <source>
        <dbReference type="ARBA" id="ARBA00010134"/>
    </source>
</evidence>
<evidence type="ECO:0000256" key="5">
    <source>
        <dbReference type="RuleBase" id="RU003971"/>
    </source>
</evidence>
<evidence type="ECO:0000313" key="8">
    <source>
        <dbReference type="Proteomes" id="UP001318040"/>
    </source>
</evidence>
<dbReference type="InterPro" id="IPR011600">
    <property type="entry name" value="Pept_C14_caspase"/>
</dbReference>
<dbReference type="GO" id="GO:0006915">
    <property type="term" value="P:apoptotic process"/>
    <property type="evidence" value="ECO:0007669"/>
    <property type="project" value="UniProtKB-KW"/>
</dbReference>
<accession>A0AAJ7XEP7</accession>
<dbReference type="Gene3D" id="3.40.50.1460">
    <property type="match status" value="1"/>
</dbReference>
<keyword evidence="2" id="KW-0645">Protease</keyword>
<keyword evidence="3" id="KW-0053">Apoptosis</keyword>
<dbReference type="PANTHER" id="PTHR47901">
    <property type="entry name" value="CASPASE RECRUITMENT DOMAIN-CONTAINING PROTEIN 18"/>
    <property type="match status" value="1"/>
</dbReference>
<sequence>MAVPPRNDYASSLVVKNKRKLVDCLSECLPQFLGARSGQVVALGPYDKDFARDLVDVFKKDGGRAAWFLLALKELQAERGDVREALKNVSWTDGAFSAFTRKESSDAPDGMQIGIPSRIFQNPYIIKSGGIHAFILNVMHSGRMYRNGSERDVSLLETLFGEMKANVTSGAKQHTLGIMEDLQEFKRQVHELEPDCVVICLMSHGRKNCILGNDKGELELQWVFDEFNSKNCEALQNKPKVFIVQACRGEEKDNVEADSVSETPLRPQKYADMLKVFSSPEDHLSFRKPEEGSLLIQNIGKVFLQHMNTMHVMDMMTMVTKEIGNQDFLMNSRKVKVIPVVETTLTKSLYLCDTA</sequence>
<dbReference type="PROSITE" id="PS50207">
    <property type="entry name" value="CASPASE_P10"/>
    <property type="match status" value="1"/>
</dbReference>
<dbReference type="InterPro" id="IPR015917">
    <property type="entry name" value="Pept_C14A"/>
</dbReference>
<dbReference type="RefSeq" id="XP_032831980.1">
    <property type="nucleotide sequence ID" value="XM_032976089.1"/>
</dbReference>
<dbReference type="PRINTS" id="PR00376">
    <property type="entry name" value="IL1BCENZYME"/>
</dbReference>
<evidence type="ECO:0000259" key="6">
    <source>
        <dbReference type="PROSITE" id="PS50207"/>
    </source>
</evidence>
<dbReference type="InterPro" id="IPR002138">
    <property type="entry name" value="Pept_C14_p10"/>
</dbReference>
<dbReference type="KEGG" id="pmrn:116955107"/>
<feature type="domain" description="Caspase family p20" evidence="7">
    <location>
        <begin position="128"/>
        <end position="251"/>
    </location>
</feature>
<dbReference type="GO" id="GO:0006508">
    <property type="term" value="P:proteolysis"/>
    <property type="evidence" value="ECO:0007669"/>
    <property type="project" value="UniProtKB-KW"/>
</dbReference>
<feature type="domain" description="Caspase family p10" evidence="6">
    <location>
        <begin position="271"/>
        <end position="353"/>
    </location>
</feature>
<dbReference type="Proteomes" id="UP001318040">
    <property type="component" value="Chromosome 58"/>
</dbReference>
<keyword evidence="8" id="KW-1185">Reference proteome</keyword>
<gene>
    <name evidence="9 10 11" type="primary">LOC116955107</name>
</gene>
<name>A0AAJ7XEP7_PETMA</name>
<comment type="similarity">
    <text evidence="1 5">Belongs to the peptidase C14A family.</text>
</comment>
<dbReference type="PANTHER" id="PTHR47901:SF8">
    <property type="entry name" value="CASPASE-3"/>
    <property type="match status" value="1"/>
</dbReference>
<dbReference type="RefSeq" id="XP_032831979.1">
    <property type="nucleotide sequence ID" value="XM_032976088.1"/>
</dbReference>
<evidence type="ECO:0000313" key="9">
    <source>
        <dbReference type="RefSeq" id="XP_032831976.1"/>
    </source>
</evidence>
<dbReference type="SMART" id="SM00115">
    <property type="entry name" value="CASc"/>
    <property type="match status" value="1"/>
</dbReference>
<dbReference type="PROSITE" id="PS50208">
    <property type="entry name" value="CASPASE_P20"/>
    <property type="match status" value="1"/>
</dbReference>
<reference evidence="9 10" key="1">
    <citation type="submission" date="2025-04" db="UniProtKB">
        <authorList>
            <consortium name="RefSeq"/>
        </authorList>
    </citation>
    <scope>IDENTIFICATION</scope>
    <source>
        <tissue evidence="9 10">Sperm</tissue>
    </source>
</reference>
<dbReference type="RefSeq" id="XP_032831976.1">
    <property type="nucleotide sequence ID" value="XM_032976085.1"/>
</dbReference>
<dbReference type="InterPro" id="IPR029030">
    <property type="entry name" value="Caspase-like_dom_sf"/>
</dbReference>
<dbReference type="PROSITE" id="PS01122">
    <property type="entry name" value="CASPASE_CYS"/>
    <property type="match status" value="1"/>
</dbReference>
<proteinExistence type="inferred from homology"/>
<evidence type="ECO:0000313" key="11">
    <source>
        <dbReference type="RefSeq" id="XP_032831980.1"/>
    </source>
</evidence>